<evidence type="ECO:0000313" key="5">
    <source>
        <dbReference type="Proteomes" id="UP000494040"/>
    </source>
</evidence>
<dbReference type="CTD" id="33854"/>
<dbReference type="SMART" id="SM00256">
    <property type="entry name" value="FBOX"/>
    <property type="match status" value="1"/>
</dbReference>
<evidence type="ECO:0000313" key="4">
    <source>
        <dbReference type="EnsemblMetazoa" id="XP_014256656.1"/>
    </source>
</evidence>
<dbReference type="PROSITE" id="PS50181">
    <property type="entry name" value="FBOX"/>
    <property type="match status" value="1"/>
</dbReference>
<dbReference type="InterPro" id="IPR036322">
    <property type="entry name" value="WD40_repeat_dom_sf"/>
</dbReference>
<keyword evidence="5" id="KW-1185">Reference proteome</keyword>
<dbReference type="SMART" id="SM00320">
    <property type="entry name" value="WD40"/>
    <property type="match status" value="2"/>
</dbReference>
<dbReference type="Gene3D" id="1.20.1280.50">
    <property type="match status" value="1"/>
</dbReference>
<accession>A0A8I6S5U7</accession>
<dbReference type="OrthoDB" id="192402at2759"/>
<feature type="compositionally biased region" description="Acidic residues" evidence="2">
    <location>
        <begin position="311"/>
        <end position="324"/>
    </location>
</feature>
<dbReference type="Proteomes" id="UP000494040">
    <property type="component" value="Unassembled WGS sequence"/>
</dbReference>
<dbReference type="InterPro" id="IPR042508">
    <property type="entry name" value="FBXW5"/>
</dbReference>
<dbReference type="KEGG" id="clec:106670653"/>
<feature type="region of interest" description="Disordered" evidence="2">
    <location>
        <begin position="302"/>
        <end position="324"/>
    </location>
</feature>
<dbReference type="InterPro" id="IPR001810">
    <property type="entry name" value="F-box_dom"/>
</dbReference>
<protein>
    <recommendedName>
        <fullName evidence="3">F-box domain-containing protein</fullName>
    </recommendedName>
</protein>
<proteinExistence type="predicted"/>
<reference evidence="4" key="1">
    <citation type="submission" date="2022-01" db="UniProtKB">
        <authorList>
            <consortium name="EnsemblMetazoa"/>
        </authorList>
    </citation>
    <scope>IDENTIFICATION</scope>
</reference>
<dbReference type="OMA" id="NPRDSEM"/>
<feature type="repeat" description="WD" evidence="1">
    <location>
        <begin position="510"/>
        <end position="542"/>
    </location>
</feature>
<dbReference type="InterPro" id="IPR001680">
    <property type="entry name" value="WD40_rpt"/>
</dbReference>
<sequence length="570" mass="65757">MYEYPNNKSGSRIKDWNSAPDAVILEILGYLLPWDVLRAGQTCRNWNRLSYDELLWKYMLIRHFHIDSSSQIGPGKTWYSEYRRLVYETPLICSEVLRSHRNEVLHVSFSHDGTMFATCSKDSSIIVWHSSHPVKMKYRHDMKMFRWKYTQLSQFNKSDTLLLVSGVHFGSTASHSGEIAVFSLQDGFNLQCRVGNKPSDIFGTWYSDSYLISGDWYSLGGMVSTTGLWLNKASQLLRQETESEQTPILNNLFRFYNTNASSIHLITMADCKEGCKLVPLPKLNPNPNLHIEDLNNTVIKPLPSEERRINDEEESDSDTDEDEELLDQPEKLLIFITGSKTYIPHQIGFKKIPRVNFPKVLKRGLSVKERLAKQKERSATSPGPNWQDYNKVSDKFDRIDHVMDLHGHIIGMCLSPDHRYLYVNCRSWPKGYLITHALEPPPIAQEIDIHIIDLVELCEVSKILVSHKAHTPNNECPYIYLDVSEEYVASGAENNHGYLWDRNYSICLARMPHADIVNSVAFNPVDSSMLVTTSDDFEIKVWRSKEFLDERIGRKERHQMLHATPIIKKC</sequence>
<dbReference type="PANTHER" id="PTHR20995:SF17">
    <property type="entry name" value="F-BOX_WD REPEAT-CONTAINING PROTEIN 5"/>
    <property type="match status" value="1"/>
</dbReference>
<dbReference type="InterPro" id="IPR036047">
    <property type="entry name" value="F-box-like_dom_sf"/>
</dbReference>
<dbReference type="PANTHER" id="PTHR20995">
    <property type="entry name" value="F-BOX/WD REPEAT-CONTAINING PROTEIN 5"/>
    <property type="match status" value="1"/>
</dbReference>
<dbReference type="SUPFAM" id="SSF81383">
    <property type="entry name" value="F-box domain"/>
    <property type="match status" value="1"/>
</dbReference>
<dbReference type="GO" id="GO:0019005">
    <property type="term" value="C:SCF ubiquitin ligase complex"/>
    <property type="evidence" value="ECO:0007669"/>
    <property type="project" value="InterPro"/>
</dbReference>
<dbReference type="PROSITE" id="PS50082">
    <property type="entry name" value="WD_REPEATS_2"/>
    <property type="match status" value="2"/>
</dbReference>
<dbReference type="SUPFAM" id="SSF50978">
    <property type="entry name" value="WD40 repeat-like"/>
    <property type="match status" value="1"/>
</dbReference>
<dbReference type="Pfam" id="PF12937">
    <property type="entry name" value="F-box-like"/>
    <property type="match status" value="1"/>
</dbReference>
<dbReference type="AlphaFoldDB" id="A0A8I6S5U7"/>
<dbReference type="RefSeq" id="XP_014256656.1">
    <property type="nucleotide sequence ID" value="XM_014401170.2"/>
</dbReference>
<evidence type="ECO:0000256" key="1">
    <source>
        <dbReference type="PROSITE-ProRule" id="PRU00221"/>
    </source>
</evidence>
<evidence type="ECO:0000256" key="2">
    <source>
        <dbReference type="SAM" id="MobiDB-lite"/>
    </source>
</evidence>
<evidence type="ECO:0000259" key="3">
    <source>
        <dbReference type="PROSITE" id="PS50181"/>
    </source>
</evidence>
<dbReference type="InterPro" id="IPR015943">
    <property type="entry name" value="WD40/YVTN_repeat-like_dom_sf"/>
</dbReference>
<dbReference type="Pfam" id="PF00400">
    <property type="entry name" value="WD40"/>
    <property type="match status" value="2"/>
</dbReference>
<dbReference type="Gene3D" id="2.130.10.10">
    <property type="entry name" value="YVTN repeat-like/Quinoprotein amine dehydrogenase"/>
    <property type="match status" value="2"/>
</dbReference>
<name>A0A8I6S5U7_CIMLE</name>
<feature type="repeat" description="WD" evidence="1">
    <location>
        <begin position="97"/>
        <end position="128"/>
    </location>
</feature>
<dbReference type="GeneID" id="106670653"/>
<dbReference type="PROSITE" id="PS50294">
    <property type="entry name" value="WD_REPEATS_REGION"/>
    <property type="match status" value="2"/>
</dbReference>
<dbReference type="GO" id="GO:0080008">
    <property type="term" value="C:Cul4-RING E3 ubiquitin ligase complex"/>
    <property type="evidence" value="ECO:0007669"/>
    <property type="project" value="InterPro"/>
</dbReference>
<organism evidence="4 5">
    <name type="scientific">Cimex lectularius</name>
    <name type="common">Bed bug</name>
    <name type="synonym">Acanthia lectularia</name>
    <dbReference type="NCBI Taxonomy" id="79782"/>
    <lineage>
        <taxon>Eukaryota</taxon>
        <taxon>Metazoa</taxon>
        <taxon>Ecdysozoa</taxon>
        <taxon>Arthropoda</taxon>
        <taxon>Hexapoda</taxon>
        <taxon>Insecta</taxon>
        <taxon>Pterygota</taxon>
        <taxon>Neoptera</taxon>
        <taxon>Paraneoptera</taxon>
        <taxon>Hemiptera</taxon>
        <taxon>Heteroptera</taxon>
        <taxon>Panheteroptera</taxon>
        <taxon>Cimicomorpha</taxon>
        <taxon>Cimicidae</taxon>
        <taxon>Cimex</taxon>
    </lineage>
</organism>
<dbReference type="GO" id="GO:0016567">
    <property type="term" value="P:protein ubiquitination"/>
    <property type="evidence" value="ECO:0007669"/>
    <property type="project" value="InterPro"/>
</dbReference>
<dbReference type="EnsemblMetazoa" id="XM_014401170.2">
    <property type="protein sequence ID" value="XP_014256656.1"/>
    <property type="gene ID" value="LOC106670653"/>
</dbReference>
<keyword evidence="1" id="KW-0853">WD repeat</keyword>
<feature type="domain" description="F-box" evidence="3">
    <location>
        <begin position="13"/>
        <end position="59"/>
    </location>
</feature>